<dbReference type="InterPro" id="IPR011993">
    <property type="entry name" value="PH-like_dom_sf"/>
</dbReference>
<evidence type="ECO:0000313" key="6">
    <source>
        <dbReference type="RefSeq" id="XP_022090351.1"/>
    </source>
</evidence>
<proteinExistence type="predicted"/>
<feature type="compositionally biased region" description="Polar residues" evidence="2">
    <location>
        <begin position="1216"/>
        <end position="1243"/>
    </location>
</feature>
<evidence type="ECO:0000256" key="1">
    <source>
        <dbReference type="SAM" id="Coils"/>
    </source>
</evidence>
<organism evidence="4 5">
    <name type="scientific">Acanthaster planci</name>
    <name type="common">Crown-of-thorns starfish</name>
    <dbReference type="NCBI Taxonomy" id="133434"/>
    <lineage>
        <taxon>Eukaryota</taxon>
        <taxon>Metazoa</taxon>
        <taxon>Echinodermata</taxon>
        <taxon>Eleutherozoa</taxon>
        <taxon>Asterozoa</taxon>
        <taxon>Asteroidea</taxon>
        <taxon>Valvatacea</taxon>
        <taxon>Valvatida</taxon>
        <taxon>Acanthasteridae</taxon>
        <taxon>Acanthaster</taxon>
    </lineage>
</organism>
<feature type="region of interest" description="Disordered" evidence="2">
    <location>
        <begin position="475"/>
        <end position="500"/>
    </location>
</feature>
<evidence type="ECO:0000313" key="7">
    <source>
        <dbReference type="RefSeq" id="XP_022090352.1"/>
    </source>
</evidence>
<feature type="region of interest" description="Disordered" evidence="2">
    <location>
        <begin position="1"/>
        <end position="23"/>
    </location>
</feature>
<reference evidence="5 6" key="1">
    <citation type="submission" date="2025-04" db="UniProtKB">
        <authorList>
            <consortium name="RefSeq"/>
        </authorList>
    </citation>
    <scope>IDENTIFICATION</scope>
</reference>
<feature type="region of interest" description="Disordered" evidence="2">
    <location>
        <begin position="199"/>
        <end position="227"/>
    </location>
</feature>
<feature type="compositionally biased region" description="Basic and acidic residues" evidence="2">
    <location>
        <begin position="1021"/>
        <end position="1036"/>
    </location>
</feature>
<feature type="compositionally biased region" description="Polar residues" evidence="2">
    <location>
        <begin position="1192"/>
        <end position="1209"/>
    </location>
</feature>
<feature type="region of interest" description="Disordered" evidence="2">
    <location>
        <begin position="311"/>
        <end position="338"/>
    </location>
</feature>
<evidence type="ECO:0000259" key="3">
    <source>
        <dbReference type="PROSITE" id="PS50003"/>
    </source>
</evidence>
<dbReference type="InterPro" id="IPR051566">
    <property type="entry name" value="CNKSR"/>
</dbReference>
<feature type="compositionally biased region" description="Polar residues" evidence="2">
    <location>
        <begin position="1050"/>
        <end position="1061"/>
    </location>
</feature>
<dbReference type="OrthoDB" id="5915976at2759"/>
<dbReference type="SMART" id="SM00233">
    <property type="entry name" value="PH"/>
    <property type="match status" value="3"/>
</dbReference>
<evidence type="ECO:0000313" key="4">
    <source>
        <dbReference type="Proteomes" id="UP000694845"/>
    </source>
</evidence>
<dbReference type="Pfam" id="PF00169">
    <property type="entry name" value="PH"/>
    <property type="match status" value="2"/>
</dbReference>
<feature type="domain" description="PH" evidence="3">
    <location>
        <begin position="44"/>
        <end position="160"/>
    </location>
</feature>
<feature type="region of interest" description="Disordered" evidence="2">
    <location>
        <begin position="156"/>
        <end position="182"/>
    </location>
</feature>
<dbReference type="PANTHER" id="PTHR12844:SF42">
    <property type="entry name" value="CONNECTOR ENHANCER OF KSR PROTEIN CNK"/>
    <property type="match status" value="1"/>
</dbReference>
<dbReference type="SUPFAM" id="SSF50729">
    <property type="entry name" value="PH domain-like"/>
    <property type="match status" value="3"/>
</dbReference>
<evidence type="ECO:0000256" key="2">
    <source>
        <dbReference type="SAM" id="MobiDB-lite"/>
    </source>
</evidence>
<dbReference type="RefSeq" id="XP_022090350.1">
    <property type="nucleotide sequence ID" value="XM_022234658.1"/>
</dbReference>
<dbReference type="Gene3D" id="2.30.29.30">
    <property type="entry name" value="Pleckstrin-homology domain (PH domain)/Phosphotyrosine-binding domain (PTB)"/>
    <property type="match status" value="3"/>
</dbReference>
<dbReference type="AlphaFoldDB" id="A0A8B7YD91"/>
<keyword evidence="1" id="KW-0175">Coiled coil</keyword>
<feature type="coiled-coil region" evidence="1">
    <location>
        <begin position="886"/>
        <end position="926"/>
    </location>
</feature>
<dbReference type="RefSeq" id="XP_022090352.1">
    <property type="nucleotide sequence ID" value="XM_022234660.1"/>
</dbReference>
<feature type="region of interest" description="Disordered" evidence="2">
    <location>
        <begin position="958"/>
        <end position="1251"/>
    </location>
</feature>
<sequence length="1278" mass="141331">MAEGGTGQSETGSELNEPVTDCDNTRCSDGTLVSFDSFEKSDMLPDHRGWLTESRTKKQFWCVAASNMLGLFDSPEGDELKKVLTLSDFHFEALIKDCDIQEDCDSEGCASNTRRSSCPLTSKEFTLELTPVSGDRIFSFAVPTEKEFSSWSQVLHSSTEKTSMPHKQGMARQKKISFEENRRVDSGLGDDLDTCASRLLKREGSNSTGSTPRIPKQMSVESDGEFENRTELVLSRGSSFMSSLATNDDLTDSHSISDSMSGDNNSTVNLSEIEFADSEMRERRSLSDSVFLGGSQELDASIWAESKDSDCLVSDGDSAPTSPRPPTASSVSSTGDVTEGLRLDQSRTVISKVSKLVQRALIRRPRVTSGLTLGHLPEPRMSGPMRKKGKTRWFVLSDSCLYCFKNNSPEAEAEAIIDLSSYSVALATEQKEDGQSIGLLKLTHSSGKKVLFSINNMDTAQQWLDYLEEAIQQASSSRASRSDSQKSTSSNPDSQGHGSLLSRLSRESFEESYGYFERQSSLRAQRDAVHNAITELEKAEKQGSSSGSCASIEEKPKSYSFSDAVSSLVLESASPSSATTWQSSDDLDLTHKKTNPALRMVKRSVQLSPKSKRSMQQMPIPASDVVDPTLSGNLHVFLKNKGTWKTSWAVLKDDWLYFYKKPTDTTTSDIVELPNYSIQREHSVDDGTPLVSQKFMFSILHKDGSKRTIMMGETEKETRAWMEKLKGHSKKHSKTLDGLNLESGLSSHQLAPLDLSGKQHTSQNQAELHKKRLLLEVLQQNQLSKIEQGAPDNLEGSSEKDDPQLAKKKAEILAKYQKANDEEEEELVRYLTIQNRRRMSAQVKKDNLEKTIGYKTKRRVERLGSVEESAMEDQIRILNARLASIRADIEAKSTQKTNRLQALKEKKEVELQLLEQQERLSRYRRLAQDALQGGVDFHRALAGLEEESSTDVGCAALGVDKSSRESPKEQSAVEADETDSSSMPERHPETVLALPRATAETSPPRSPKTRSRRLLPSLPYRKGEKPTTSTESKEYYQSDSNPVDEKRLRSQTAADSCQRTDAPSEKKSSPLARLRKISLGSKMAPDPTQIGKESKNRKISTGMKSSASFDEGLSVGKLLPTLKQSSSSTDLSVSASRESPSPRRVGGHEGKETSTPSPHRRRKISVPIKMPSMDNLFSSSPSKKERERKASTSNTPKLDNGAVSKTSASADRAPISSPSDSTDINGNVAQAQKTQEENSQTKQPALKDEIDPEVLRDIEEFEMMARKALLEAGWIIRA</sequence>
<keyword evidence="4" id="KW-1185">Reference proteome</keyword>
<dbReference type="GeneID" id="110979117"/>
<dbReference type="PANTHER" id="PTHR12844">
    <property type="entry name" value="CONNECTOR ENCHANCER OF KINASE SUPPRESSOR OF RAS"/>
    <property type="match status" value="1"/>
</dbReference>
<name>A0A8B7YD91_ACAPL</name>
<dbReference type="RefSeq" id="XP_022090351.1">
    <property type="nucleotide sequence ID" value="XM_022234659.1"/>
</dbReference>
<feature type="compositionally biased region" description="Polar residues" evidence="2">
    <location>
        <begin position="605"/>
        <end position="617"/>
    </location>
</feature>
<dbReference type="InterPro" id="IPR001849">
    <property type="entry name" value="PH_domain"/>
</dbReference>
<dbReference type="Proteomes" id="UP000694845">
    <property type="component" value="Unplaced"/>
</dbReference>
<feature type="domain" description="PH" evidence="3">
    <location>
        <begin position="369"/>
        <end position="472"/>
    </location>
</feature>
<gene>
    <name evidence="5 6 7" type="primary">LOC110979117</name>
</gene>
<protein>
    <submittedName>
        <fullName evidence="5 6">Uncharacterized protein LOC110979117 isoform X1</fullName>
    </submittedName>
</protein>
<feature type="region of interest" description="Disordered" evidence="2">
    <location>
        <begin position="605"/>
        <end position="624"/>
    </location>
</feature>
<dbReference type="PROSITE" id="PS50003">
    <property type="entry name" value="PH_DOMAIN"/>
    <property type="match status" value="3"/>
</dbReference>
<feature type="domain" description="PH" evidence="3">
    <location>
        <begin position="627"/>
        <end position="730"/>
    </location>
</feature>
<feature type="coiled-coil region" evidence="1">
    <location>
        <begin position="806"/>
        <end position="833"/>
    </location>
</feature>
<evidence type="ECO:0000313" key="5">
    <source>
        <dbReference type="RefSeq" id="XP_022090350.1"/>
    </source>
</evidence>
<dbReference type="KEGG" id="aplc:110979117"/>
<feature type="compositionally biased region" description="Low complexity" evidence="2">
    <location>
        <begin position="1125"/>
        <end position="1136"/>
    </location>
</feature>
<accession>A0A8B7YD91</accession>